<dbReference type="Gene3D" id="2.40.50.140">
    <property type="entry name" value="Nucleic acid-binding proteins"/>
    <property type="match status" value="1"/>
</dbReference>
<keyword evidence="4 6" id="KW-0689">Ribosomal protein</keyword>
<dbReference type="PANTHER" id="PTHR10744:SF1">
    <property type="entry name" value="SMALL RIBOSOMAL SUBUNIT PROTEIN US17M"/>
    <property type="match status" value="1"/>
</dbReference>
<dbReference type="GO" id="GO:0019843">
    <property type="term" value="F:rRNA binding"/>
    <property type="evidence" value="ECO:0007669"/>
    <property type="project" value="UniProtKB-UniRule"/>
</dbReference>
<dbReference type="STRING" id="1802451.A3C82_00300"/>
<keyword evidence="2 6" id="KW-0699">rRNA-binding</keyword>
<evidence type="ECO:0000313" key="9">
    <source>
        <dbReference type="Proteomes" id="UP000176901"/>
    </source>
</evidence>
<dbReference type="InterPro" id="IPR012340">
    <property type="entry name" value="NA-bd_OB-fold"/>
</dbReference>
<comment type="subunit">
    <text evidence="6">Part of the 30S ribosomal subunit.</text>
</comment>
<evidence type="ECO:0000313" key="8">
    <source>
        <dbReference type="EMBL" id="OHA67445.1"/>
    </source>
</evidence>
<dbReference type="GO" id="GO:0022627">
    <property type="term" value="C:cytosolic small ribosomal subunit"/>
    <property type="evidence" value="ECO:0007669"/>
    <property type="project" value="UniProtKB-UniRule"/>
</dbReference>
<evidence type="ECO:0000256" key="3">
    <source>
        <dbReference type="ARBA" id="ARBA00022884"/>
    </source>
</evidence>
<dbReference type="InterPro" id="IPR000266">
    <property type="entry name" value="Ribosomal_uS17"/>
</dbReference>
<dbReference type="EMBL" id="MHTW01000012">
    <property type="protein sequence ID" value="OHA67445.1"/>
    <property type="molecule type" value="Genomic_DNA"/>
</dbReference>
<dbReference type="InterPro" id="IPR019984">
    <property type="entry name" value="Ribosomal_uS17_bact/chlr"/>
</dbReference>
<keyword evidence="3 6" id="KW-0694">RNA-binding</keyword>
<name>A0A1G2R3L2_9BACT</name>
<evidence type="ECO:0000256" key="2">
    <source>
        <dbReference type="ARBA" id="ARBA00022730"/>
    </source>
</evidence>
<dbReference type="Proteomes" id="UP000176901">
    <property type="component" value="Unassembled WGS sequence"/>
</dbReference>
<comment type="caution">
    <text evidence="8">The sequence shown here is derived from an EMBL/GenBank/DDBJ whole genome shotgun (WGS) entry which is preliminary data.</text>
</comment>
<dbReference type="GO" id="GO:0003735">
    <property type="term" value="F:structural constituent of ribosome"/>
    <property type="evidence" value="ECO:0007669"/>
    <property type="project" value="UniProtKB-UniRule"/>
</dbReference>
<reference evidence="8 9" key="1">
    <citation type="journal article" date="2016" name="Nat. Commun.">
        <title>Thousands of microbial genomes shed light on interconnected biogeochemical processes in an aquifer system.</title>
        <authorList>
            <person name="Anantharaman K."/>
            <person name="Brown C.T."/>
            <person name="Hug L.A."/>
            <person name="Sharon I."/>
            <person name="Castelle C.J."/>
            <person name="Probst A.J."/>
            <person name="Thomas B.C."/>
            <person name="Singh A."/>
            <person name="Wilkins M.J."/>
            <person name="Karaoz U."/>
            <person name="Brodie E.L."/>
            <person name="Williams K.H."/>
            <person name="Hubbard S.S."/>
            <person name="Banfield J.F."/>
        </authorList>
    </citation>
    <scope>NUCLEOTIDE SEQUENCE [LARGE SCALE GENOMIC DNA]</scope>
</reference>
<dbReference type="NCBIfam" id="TIGR03635">
    <property type="entry name" value="uS17_bact"/>
    <property type="match status" value="1"/>
</dbReference>
<comment type="function">
    <text evidence="6">One of the primary rRNA binding proteins, it binds specifically to the 5'-end of 16S ribosomal RNA.</text>
</comment>
<dbReference type="GO" id="GO:0006412">
    <property type="term" value="P:translation"/>
    <property type="evidence" value="ECO:0007669"/>
    <property type="project" value="UniProtKB-UniRule"/>
</dbReference>
<proteinExistence type="inferred from homology"/>
<dbReference type="PANTHER" id="PTHR10744">
    <property type="entry name" value="40S RIBOSOMAL PROTEIN S11 FAMILY MEMBER"/>
    <property type="match status" value="1"/>
</dbReference>
<evidence type="ECO:0000256" key="6">
    <source>
        <dbReference type="HAMAP-Rule" id="MF_01345"/>
    </source>
</evidence>
<accession>A0A1G2R3L2</accession>
<dbReference type="SUPFAM" id="SSF50249">
    <property type="entry name" value="Nucleic acid-binding proteins"/>
    <property type="match status" value="1"/>
</dbReference>
<protein>
    <recommendedName>
        <fullName evidence="6">Small ribosomal subunit protein uS17</fullName>
    </recommendedName>
</protein>
<evidence type="ECO:0000256" key="1">
    <source>
        <dbReference type="ARBA" id="ARBA00010254"/>
    </source>
</evidence>
<dbReference type="AlphaFoldDB" id="A0A1G2R3L2"/>
<dbReference type="HAMAP" id="MF_01345_B">
    <property type="entry name" value="Ribosomal_uS17_B"/>
    <property type="match status" value="1"/>
</dbReference>
<gene>
    <name evidence="6" type="primary">rpsQ</name>
    <name evidence="8" type="ORF">A3C82_00300</name>
</gene>
<keyword evidence="5 6" id="KW-0687">Ribonucleoprotein</keyword>
<dbReference type="PRINTS" id="PR00973">
    <property type="entry name" value="RIBOSOMALS17"/>
</dbReference>
<dbReference type="NCBIfam" id="NF004123">
    <property type="entry name" value="PRK05610.1"/>
    <property type="match status" value="1"/>
</dbReference>
<organism evidence="8 9">
    <name type="scientific">Candidatus Wildermuthbacteria bacterium RIFCSPHIGHO2_02_FULL_47_12</name>
    <dbReference type="NCBI Taxonomy" id="1802451"/>
    <lineage>
        <taxon>Bacteria</taxon>
        <taxon>Candidatus Wildermuthiibacteriota</taxon>
    </lineage>
</organism>
<dbReference type="CDD" id="cd00364">
    <property type="entry name" value="Ribosomal_uS17"/>
    <property type="match status" value="1"/>
</dbReference>
<evidence type="ECO:0000256" key="7">
    <source>
        <dbReference type="RuleBase" id="RU003872"/>
    </source>
</evidence>
<dbReference type="InterPro" id="IPR019979">
    <property type="entry name" value="Ribosomal_uS17_CS"/>
</dbReference>
<dbReference type="Pfam" id="PF00366">
    <property type="entry name" value="Ribosomal_S17"/>
    <property type="match status" value="1"/>
</dbReference>
<sequence length="78" mass="9226">MPKKQLTGIVVSDKMAKTVVVQVEQWHVHPKYKRRFRLHTRYKAHDKKGEYHTGDTVQIEETRPISKDKKWKVVGKSV</sequence>
<evidence type="ECO:0000256" key="5">
    <source>
        <dbReference type="ARBA" id="ARBA00023274"/>
    </source>
</evidence>
<evidence type="ECO:0000256" key="4">
    <source>
        <dbReference type="ARBA" id="ARBA00022980"/>
    </source>
</evidence>
<dbReference type="PROSITE" id="PS00056">
    <property type="entry name" value="RIBOSOMAL_S17"/>
    <property type="match status" value="1"/>
</dbReference>
<comment type="similarity">
    <text evidence="1 6 7">Belongs to the universal ribosomal protein uS17 family.</text>
</comment>